<comment type="caution">
    <text evidence="1">The sequence shown here is derived from an EMBL/GenBank/DDBJ whole genome shotgun (WGS) entry which is preliminary data.</text>
</comment>
<dbReference type="Proteomes" id="UP001140066">
    <property type="component" value="Unassembled WGS sequence"/>
</dbReference>
<feature type="non-terminal residue" evidence="1">
    <location>
        <position position="305"/>
    </location>
</feature>
<proteinExistence type="predicted"/>
<protein>
    <submittedName>
        <fullName evidence="1">Uncharacterized protein</fullName>
    </submittedName>
</protein>
<reference evidence="1" key="1">
    <citation type="submission" date="2022-07" db="EMBL/GenBank/DDBJ databases">
        <title>Phylogenomic reconstructions and comparative analyses of Kickxellomycotina fungi.</title>
        <authorList>
            <person name="Reynolds N.K."/>
            <person name="Stajich J.E."/>
            <person name="Barry K."/>
            <person name="Grigoriev I.V."/>
            <person name="Crous P."/>
            <person name="Smith M.E."/>
        </authorList>
    </citation>
    <scope>NUCLEOTIDE SEQUENCE</scope>
    <source>
        <strain evidence="1">BCRC 34191</strain>
    </source>
</reference>
<gene>
    <name evidence="1" type="ORF">GGI18_003019</name>
</gene>
<name>A0ACC1KE83_9FUNG</name>
<accession>A0ACC1KE83</accession>
<dbReference type="EMBL" id="JANBUK010000894">
    <property type="protein sequence ID" value="KAJ2788327.1"/>
    <property type="molecule type" value="Genomic_DNA"/>
</dbReference>
<sequence>MADEEDYSALPLEQRLTHKAWKARADAYAHLTKELKQLDADRQAGQFNIYENYLSKMILDTNMAAQEAGLATAIAFVQNAPNPTRRREEMVAGVVTKCLAATKAGTRALSLELLLLLSEVDNPGPVVTGVIEGFDAKQPKAVAAAVTAVREIVRAFGVKLINLKVLLKALAKPFSHKDNSVRAETQQLAVELYRWMRQAILPSLQDLPPVLLKDLESQFAAVASEPLPRQARLLRSQQEAEEFDSAPAGAGPQASANANAAGNANNSAAAEEESTDPGVDAWELADPVDITKKLPDDFYEMVMSS</sequence>
<evidence type="ECO:0000313" key="2">
    <source>
        <dbReference type="Proteomes" id="UP001140066"/>
    </source>
</evidence>
<evidence type="ECO:0000313" key="1">
    <source>
        <dbReference type="EMBL" id="KAJ2788327.1"/>
    </source>
</evidence>
<organism evidence="1 2">
    <name type="scientific">Coemansia linderi</name>
    <dbReference type="NCBI Taxonomy" id="2663919"/>
    <lineage>
        <taxon>Eukaryota</taxon>
        <taxon>Fungi</taxon>
        <taxon>Fungi incertae sedis</taxon>
        <taxon>Zoopagomycota</taxon>
        <taxon>Kickxellomycotina</taxon>
        <taxon>Kickxellomycetes</taxon>
        <taxon>Kickxellales</taxon>
        <taxon>Kickxellaceae</taxon>
        <taxon>Coemansia</taxon>
    </lineage>
</organism>
<keyword evidence="2" id="KW-1185">Reference proteome</keyword>